<comment type="caution">
    <text evidence="2">The sequence shown here is derived from an EMBL/GenBank/DDBJ whole genome shotgun (WGS) entry which is preliminary data.</text>
</comment>
<name>A0A7J6Q2Q9_PEROL</name>
<evidence type="ECO:0000256" key="1">
    <source>
        <dbReference type="SAM" id="SignalP"/>
    </source>
</evidence>
<reference evidence="2 3" key="1">
    <citation type="submission" date="2020-04" db="EMBL/GenBank/DDBJ databases">
        <title>Perkinsus olseni comparative genomics.</title>
        <authorList>
            <person name="Bogema D.R."/>
        </authorList>
    </citation>
    <scope>NUCLEOTIDE SEQUENCE [LARGE SCALE GENOMIC DNA]</scope>
    <source>
        <strain evidence="2">ATCC PRA-205</strain>
    </source>
</reference>
<dbReference type="Proteomes" id="UP000574390">
    <property type="component" value="Unassembled WGS sequence"/>
</dbReference>
<organism evidence="2 3">
    <name type="scientific">Perkinsus olseni</name>
    <name type="common">Perkinsus atlanticus</name>
    <dbReference type="NCBI Taxonomy" id="32597"/>
    <lineage>
        <taxon>Eukaryota</taxon>
        <taxon>Sar</taxon>
        <taxon>Alveolata</taxon>
        <taxon>Perkinsozoa</taxon>
        <taxon>Perkinsea</taxon>
        <taxon>Perkinsida</taxon>
        <taxon>Perkinsidae</taxon>
        <taxon>Perkinsus</taxon>
    </lineage>
</organism>
<evidence type="ECO:0000313" key="2">
    <source>
        <dbReference type="EMBL" id="KAF4702442.1"/>
    </source>
</evidence>
<keyword evidence="1" id="KW-0732">Signal</keyword>
<dbReference type="EMBL" id="JABANM010032726">
    <property type="protein sequence ID" value="KAF4702442.1"/>
    <property type="molecule type" value="Genomic_DNA"/>
</dbReference>
<feature type="chain" id="PRO_5029553553" evidence="1">
    <location>
        <begin position="17"/>
        <end position="276"/>
    </location>
</feature>
<accession>A0A7J6Q2Q9</accession>
<dbReference type="AlphaFoldDB" id="A0A7J6Q2Q9"/>
<sequence>MLATLLTATVLAFCNAQVDPKDRVFPFYGHNPNPGSFVYEDVDSGLQLTYNLTENGNMMYGIKCQQSFEAGPFPFPCISKVPPDFINFVIDINSIDVLYDGSRTACPSLDFAEGDLKEFSFNSPDSGTIQFQGDRVELTRYALPLREGTYRSGLRGLGECSGSHFLFYVTRPGQLEISCTNGRTGDKTAVFGPYKVSQERPGRPYDIDFGGGRLAFLAGASDTCGLCFKMGDTDVETLSFYDGGIHTKIARKRFYLDRPLFVEMLVKLTALVRAGH</sequence>
<protein>
    <submittedName>
        <fullName evidence="2">Uncharacterized protein</fullName>
    </submittedName>
</protein>
<feature type="signal peptide" evidence="1">
    <location>
        <begin position="1"/>
        <end position="16"/>
    </location>
</feature>
<evidence type="ECO:0000313" key="3">
    <source>
        <dbReference type="Proteomes" id="UP000574390"/>
    </source>
</evidence>
<proteinExistence type="predicted"/>
<gene>
    <name evidence="2" type="ORF">FOZ62_026285</name>
</gene>